<accession>A0ABP7UJJ7</accession>
<evidence type="ECO:0000313" key="2">
    <source>
        <dbReference type="Proteomes" id="UP001501469"/>
    </source>
</evidence>
<evidence type="ECO:0000313" key="1">
    <source>
        <dbReference type="EMBL" id="GAA4044959.1"/>
    </source>
</evidence>
<dbReference type="RefSeq" id="WP_345056831.1">
    <property type="nucleotide sequence ID" value="NZ_BAABDK010000025.1"/>
</dbReference>
<proteinExistence type="predicted"/>
<comment type="caution">
    <text evidence="1">The sequence shown here is derived from an EMBL/GenBank/DDBJ whole genome shotgun (WGS) entry which is preliminary data.</text>
</comment>
<sequence>MSKLQEIISAAYEMFAPYTVGPTLDVCKACCVSDAEEQELLRTPLRTISAATLDAGYFSSAHSGSRREHLELKHFLPRLLELVAQFEFPVHSTEITFSRLELHRSTEWPASERALLQNFAEAFFAECLGQYPLPNSTSLTELLIMFGLGRFDVAALLAAWASARSQSSALHISDFLLHDVRFRQAGQHRLQNPFSEPHINAAVAAWLSESFVLQQLAQQLEHHILCDAALDDKSLTELSHAYEVLQANLM</sequence>
<keyword evidence="2" id="KW-1185">Reference proteome</keyword>
<dbReference type="Proteomes" id="UP001501469">
    <property type="component" value="Unassembled WGS sequence"/>
</dbReference>
<name>A0ABP7UJJ7_9BACT</name>
<reference evidence="2" key="1">
    <citation type="journal article" date="2019" name="Int. J. Syst. Evol. Microbiol.">
        <title>The Global Catalogue of Microorganisms (GCM) 10K type strain sequencing project: providing services to taxonomists for standard genome sequencing and annotation.</title>
        <authorList>
            <consortium name="The Broad Institute Genomics Platform"/>
            <consortium name="The Broad Institute Genome Sequencing Center for Infectious Disease"/>
            <person name="Wu L."/>
            <person name="Ma J."/>
        </authorList>
    </citation>
    <scope>NUCLEOTIDE SEQUENCE [LARGE SCALE GENOMIC DNA]</scope>
    <source>
        <strain evidence="2">JCM 17225</strain>
    </source>
</reference>
<evidence type="ECO:0008006" key="3">
    <source>
        <dbReference type="Google" id="ProtNLM"/>
    </source>
</evidence>
<gene>
    <name evidence="1" type="ORF">GCM10022409_33790</name>
</gene>
<protein>
    <recommendedName>
        <fullName evidence="3">DNA primase DnaB-helicase binding domain-containing protein</fullName>
    </recommendedName>
</protein>
<organism evidence="1 2">
    <name type="scientific">Hymenobacter glaciei</name>
    <dbReference type="NCBI Taxonomy" id="877209"/>
    <lineage>
        <taxon>Bacteria</taxon>
        <taxon>Pseudomonadati</taxon>
        <taxon>Bacteroidota</taxon>
        <taxon>Cytophagia</taxon>
        <taxon>Cytophagales</taxon>
        <taxon>Hymenobacteraceae</taxon>
        <taxon>Hymenobacter</taxon>
    </lineage>
</organism>
<dbReference type="EMBL" id="BAABDK010000025">
    <property type="protein sequence ID" value="GAA4044959.1"/>
    <property type="molecule type" value="Genomic_DNA"/>
</dbReference>